<keyword evidence="1" id="KW-0812">Transmembrane</keyword>
<sequence length="291" mass="32879">MSITSRQFAILGMLGGWTLEISVNGVISTIVYHFANPNTKRGAINWTAILMTNFNFACIVYMLNFFIDWFLGESNCFGNSASHYFYLSFDLFVLFKTCVISGFHKGVVGMAGIIFVNRLCWTALDISRSGGYWDPVGQQCNYYQFPMSGIAYNASDMICDMFCTLVSVFGTSKISKSRIAEVILQENFLRSLLMFCVNSYAMYAALNFTDPFLTLASFMIQNYTYARLLNLEHFWIGVRKRTLSSPAKLDKQMTDSDVERGSFINTIVSSVRKSRIGAGRESETSQSKSFR</sequence>
<evidence type="ECO:0000313" key="3">
    <source>
        <dbReference type="Proteomes" id="UP000193642"/>
    </source>
</evidence>
<keyword evidence="3" id="KW-1185">Reference proteome</keyword>
<comment type="caution">
    <text evidence="2">The sequence shown here is derived from an EMBL/GenBank/DDBJ whole genome shotgun (WGS) entry which is preliminary data.</text>
</comment>
<gene>
    <name evidence="2" type="ORF">BCR33DRAFT_716486</name>
</gene>
<feature type="transmembrane region" description="Helical" evidence="1">
    <location>
        <begin position="83"/>
        <end position="103"/>
    </location>
</feature>
<dbReference type="OrthoDB" id="2122814at2759"/>
<feature type="transmembrane region" description="Helical" evidence="1">
    <location>
        <begin position="43"/>
        <end position="63"/>
    </location>
</feature>
<keyword evidence="1" id="KW-1133">Transmembrane helix</keyword>
<accession>A0A1Y2CDN0</accession>
<protein>
    <recommendedName>
        <fullName evidence="4">G-protein coupled receptors family 1 profile domain-containing protein</fullName>
    </recommendedName>
</protein>
<reference evidence="2 3" key="1">
    <citation type="submission" date="2016-07" db="EMBL/GenBank/DDBJ databases">
        <title>Pervasive Adenine N6-methylation of Active Genes in Fungi.</title>
        <authorList>
            <consortium name="DOE Joint Genome Institute"/>
            <person name="Mondo S.J."/>
            <person name="Dannebaum R.O."/>
            <person name="Kuo R.C."/>
            <person name="Labutti K."/>
            <person name="Haridas S."/>
            <person name="Kuo A."/>
            <person name="Salamov A."/>
            <person name="Ahrendt S.R."/>
            <person name="Lipzen A."/>
            <person name="Sullivan W."/>
            <person name="Andreopoulos W.B."/>
            <person name="Clum A."/>
            <person name="Lindquist E."/>
            <person name="Daum C."/>
            <person name="Ramamoorthy G.K."/>
            <person name="Gryganskyi A."/>
            <person name="Culley D."/>
            <person name="Magnuson J.K."/>
            <person name="James T.Y."/>
            <person name="O'Malley M.A."/>
            <person name="Stajich J.E."/>
            <person name="Spatafora J.W."/>
            <person name="Visel A."/>
            <person name="Grigoriev I.V."/>
        </authorList>
    </citation>
    <scope>NUCLEOTIDE SEQUENCE [LARGE SCALE GENOMIC DNA]</scope>
    <source>
        <strain evidence="2 3">JEL800</strain>
    </source>
</reference>
<evidence type="ECO:0000313" key="2">
    <source>
        <dbReference type="EMBL" id="ORY45149.1"/>
    </source>
</evidence>
<dbReference type="AlphaFoldDB" id="A0A1Y2CDN0"/>
<evidence type="ECO:0008006" key="4">
    <source>
        <dbReference type="Google" id="ProtNLM"/>
    </source>
</evidence>
<dbReference type="Proteomes" id="UP000193642">
    <property type="component" value="Unassembled WGS sequence"/>
</dbReference>
<proteinExistence type="predicted"/>
<name>A0A1Y2CDN0_9FUNG</name>
<keyword evidence="1" id="KW-0472">Membrane</keyword>
<organism evidence="2 3">
    <name type="scientific">Rhizoclosmatium globosum</name>
    <dbReference type="NCBI Taxonomy" id="329046"/>
    <lineage>
        <taxon>Eukaryota</taxon>
        <taxon>Fungi</taxon>
        <taxon>Fungi incertae sedis</taxon>
        <taxon>Chytridiomycota</taxon>
        <taxon>Chytridiomycota incertae sedis</taxon>
        <taxon>Chytridiomycetes</taxon>
        <taxon>Chytridiales</taxon>
        <taxon>Chytriomycetaceae</taxon>
        <taxon>Rhizoclosmatium</taxon>
    </lineage>
</organism>
<dbReference type="EMBL" id="MCGO01000020">
    <property type="protein sequence ID" value="ORY45149.1"/>
    <property type="molecule type" value="Genomic_DNA"/>
</dbReference>
<feature type="transmembrane region" description="Helical" evidence="1">
    <location>
        <begin position="6"/>
        <end position="31"/>
    </location>
</feature>
<evidence type="ECO:0000256" key="1">
    <source>
        <dbReference type="SAM" id="Phobius"/>
    </source>
</evidence>